<dbReference type="EMBL" id="QGNW01000532">
    <property type="protein sequence ID" value="RVW68506.1"/>
    <property type="molecule type" value="Genomic_DNA"/>
</dbReference>
<reference evidence="3 4" key="1">
    <citation type="journal article" date="2018" name="PLoS Genet.">
        <title>Population sequencing reveals clonal diversity and ancestral inbreeding in the grapevine cultivar Chardonnay.</title>
        <authorList>
            <person name="Roach M.J."/>
            <person name="Johnson D.L."/>
            <person name="Bohlmann J."/>
            <person name="van Vuuren H.J."/>
            <person name="Jones S.J."/>
            <person name="Pretorius I.S."/>
            <person name="Schmidt S.A."/>
            <person name="Borneman A.R."/>
        </authorList>
    </citation>
    <scope>NUCLEOTIDE SEQUENCE [LARGE SCALE GENOMIC DNA]</scope>
    <source>
        <strain evidence="4">cv. Chardonnay</strain>
        <tissue evidence="3">Leaf</tissue>
    </source>
</reference>
<evidence type="ECO:0000256" key="1">
    <source>
        <dbReference type="SAM" id="MobiDB-lite"/>
    </source>
</evidence>
<dbReference type="Pfam" id="PF07727">
    <property type="entry name" value="RVT_2"/>
    <property type="match status" value="1"/>
</dbReference>
<organism evidence="3 4">
    <name type="scientific">Vitis vinifera</name>
    <name type="common">Grape</name>
    <dbReference type="NCBI Taxonomy" id="29760"/>
    <lineage>
        <taxon>Eukaryota</taxon>
        <taxon>Viridiplantae</taxon>
        <taxon>Streptophyta</taxon>
        <taxon>Embryophyta</taxon>
        <taxon>Tracheophyta</taxon>
        <taxon>Spermatophyta</taxon>
        <taxon>Magnoliopsida</taxon>
        <taxon>eudicotyledons</taxon>
        <taxon>Gunneridae</taxon>
        <taxon>Pentapetalae</taxon>
        <taxon>rosids</taxon>
        <taxon>Vitales</taxon>
        <taxon>Vitaceae</taxon>
        <taxon>Viteae</taxon>
        <taxon>Vitis</taxon>
    </lineage>
</organism>
<dbReference type="CDD" id="cd09272">
    <property type="entry name" value="RNase_HI_RT_Ty1"/>
    <property type="match status" value="1"/>
</dbReference>
<feature type="domain" description="Reverse transcriptase Ty1/copia-type" evidence="2">
    <location>
        <begin position="136"/>
        <end position="209"/>
    </location>
</feature>
<feature type="region of interest" description="Disordered" evidence="1">
    <location>
        <begin position="1"/>
        <end position="48"/>
    </location>
</feature>
<evidence type="ECO:0000313" key="4">
    <source>
        <dbReference type="Proteomes" id="UP000288805"/>
    </source>
</evidence>
<evidence type="ECO:0000313" key="3">
    <source>
        <dbReference type="EMBL" id="RVW68506.1"/>
    </source>
</evidence>
<evidence type="ECO:0000259" key="2">
    <source>
        <dbReference type="Pfam" id="PF07727"/>
    </source>
</evidence>
<gene>
    <name evidence="3" type="primary">RE1_2339</name>
    <name evidence="3" type="ORF">CK203_063424</name>
</gene>
<comment type="caution">
    <text evidence="3">The sequence shown here is derived from an EMBL/GenBank/DDBJ whole genome shotgun (WGS) entry which is preliminary data.</text>
</comment>
<dbReference type="PANTHER" id="PTHR11439:SF467">
    <property type="entry name" value="INTEGRASE CATALYTIC DOMAIN-CONTAINING PROTEIN"/>
    <property type="match status" value="1"/>
</dbReference>
<name>A0A438G8H1_VITVI</name>
<feature type="compositionally biased region" description="Basic and acidic residues" evidence="1">
    <location>
        <begin position="11"/>
        <end position="21"/>
    </location>
</feature>
<dbReference type="PANTHER" id="PTHR11439">
    <property type="entry name" value="GAG-POL-RELATED RETROTRANSPOSON"/>
    <property type="match status" value="1"/>
</dbReference>
<dbReference type="InterPro" id="IPR013103">
    <property type="entry name" value="RVT_2"/>
</dbReference>
<sequence>MTNSTLQGKPTGEERIGREGPESEEPTNEPENEEPANDEPANTPLTSVPKTLPLRILLRYSPDEEERRSKYPIANYVATQALSQPIKTFTHTLSSCYILSSVEEALVDPKWEQTIQEELEALQKNNTWRLVDGSIDRYKARLMAKRFTQTYGVDYLETFSIVAKLNTMRVLLYLTTNLDWPLLQLDVKNAFLYGDLEEEIYMDIPPRYTDADWAGNILDRKSTSGYFTFVGGNLVTWRSKKQKVVALSSAEAEFKGMAKDFVSFFGFEDY</sequence>
<accession>A0A438G8H1</accession>
<dbReference type="Proteomes" id="UP000288805">
    <property type="component" value="Unassembled WGS sequence"/>
</dbReference>
<feature type="compositionally biased region" description="Acidic residues" evidence="1">
    <location>
        <begin position="22"/>
        <end position="37"/>
    </location>
</feature>
<protein>
    <submittedName>
        <fullName evidence="3">Retrovirus-related Pol polyprotein from transposon RE1</fullName>
    </submittedName>
</protein>
<proteinExistence type="predicted"/>
<dbReference type="AlphaFoldDB" id="A0A438G8H1"/>